<gene>
    <name evidence="2" type="ORF">A6V39_04600</name>
</gene>
<keyword evidence="1" id="KW-1133">Transmembrane helix</keyword>
<dbReference type="Proteomes" id="UP000077623">
    <property type="component" value="Unassembled WGS sequence"/>
</dbReference>
<dbReference type="EMBL" id="LWUJ01000012">
    <property type="protein sequence ID" value="OAL10164.1"/>
    <property type="molecule type" value="Genomic_DNA"/>
</dbReference>
<keyword evidence="1" id="KW-0812">Transmembrane</keyword>
<protein>
    <submittedName>
        <fullName evidence="2">Uncharacterized protein</fullName>
    </submittedName>
</protein>
<evidence type="ECO:0000313" key="3">
    <source>
        <dbReference type="Proteomes" id="UP000077623"/>
    </source>
</evidence>
<keyword evidence="3" id="KW-1185">Reference proteome</keyword>
<name>A0A1A9QDJ7_9MOLU</name>
<feature type="transmembrane region" description="Helical" evidence="1">
    <location>
        <begin position="431"/>
        <end position="453"/>
    </location>
</feature>
<evidence type="ECO:0000256" key="1">
    <source>
        <dbReference type="SAM" id="Phobius"/>
    </source>
</evidence>
<comment type="caution">
    <text evidence="2">The sequence shown here is derived from an EMBL/GenBank/DDBJ whole genome shotgun (WGS) entry which is preliminary data.</text>
</comment>
<organism evidence="2 3">
    <name type="scientific">Candidatus Mycoplasma haematobovis</name>
    <dbReference type="NCBI Taxonomy" id="432608"/>
    <lineage>
        <taxon>Bacteria</taxon>
        <taxon>Bacillati</taxon>
        <taxon>Mycoplasmatota</taxon>
        <taxon>Mollicutes</taxon>
        <taxon>Mycoplasmataceae</taxon>
        <taxon>Mycoplasma</taxon>
    </lineage>
</organism>
<proteinExistence type="predicted"/>
<feature type="transmembrane region" description="Helical" evidence="1">
    <location>
        <begin position="203"/>
        <end position="230"/>
    </location>
</feature>
<sequence>MYPKKDTRIQEPTLKPLTNYEKISIFFSYRSTTIVLSILTLGFYYLYYHFCLEQHTPNPFNTRKKYGEYVIEEHEIPSVIEDQRFSNRYIALLEGKEYRFSSRKLRTWIEHFWIQKKVKIVSFFSGFISAIERLMVSFNFFALSRERIQERDEDWEKRIKGLLKKKLDLIPEDEFNNLDFEDNIKRSIGDNPETLIPKRKYDYFILFIFGFSYVLFSLITLGIFPLYHYWNQEKESFKLSSLNYQSEFMDTNEFQERVEQLKNETDFDYSAKLISAVNFDSKSNAFTDLYKTRLFKNYERKKLTIWLLNFFTGGIFGIWLLTKNAFKKTPVSKDLDDLILYFKNRKTNKVYLIRDLTWDIKLASCLAAVREEKMQRDIKKLLKVSGTGLYPFFLRTISSDWFKWAFSFLAFFIILSVECLLGVFASGTVIFWLWTIFALSFLSLFTYHVNLLFF</sequence>
<dbReference type="RefSeq" id="WP_187150548.1">
    <property type="nucleotide sequence ID" value="NZ_LWUJ01000012.1"/>
</dbReference>
<dbReference type="STRING" id="432608.A6V39_04600"/>
<reference evidence="3" key="1">
    <citation type="submission" date="2016-04" db="EMBL/GenBank/DDBJ databases">
        <authorList>
            <person name="Quiroz-Castaneda R.E."/>
            <person name="Martinez-Ocampo F."/>
        </authorList>
    </citation>
    <scope>NUCLEOTIDE SEQUENCE [LARGE SCALE GENOMIC DNA]</scope>
    <source>
        <strain evidence="3">INIFAP01</strain>
    </source>
</reference>
<feature type="transmembrane region" description="Helical" evidence="1">
    <location>
        <begin position="27"/>
        <end position="47"/>
    </location>
</feature>
<accession>A0A1A9QDJ7</accession>
<feature type="transmembrane region" description="Helical" evidence="1">
    <location>
        <begin position="120"/>
        <end position="141"/>
    </location>
</feature>
<dbReference type="AlphaFoldDB" id="A0A1A9QDJ7"/>
<evidence type="ECO:0000313" key="2">
    <source>
        <dbReference type="EMBL" id="OAL10164.1"/>
    </source>
</evidence>
<feature type="transmembrane region" description="Helical" evidence="1">
    <location>
        <begin position="404"/>
        <end position="425"/>
    </location>
</feature>
<keyword evidence="1" id="KW-0472">Membrane</keyword>
<feature type="transmembrane region" description="Helical" evidence="1">
    <location>
        <begin position="303"/>
        <end position="322"/>
    </location>
</feature>